<evidence type="ECO:0000313" key="4">
    <source>
        <dbReference type="EMBL" id="GAA4636894.1"/>
    </source>
</evidence>
<dbReference type="InterPro" id="IPR051400">
    <property type="entry name" value="HAD-like_hydrolase"/>
</dbReference>
<dbReference type="Pfam" id="PF00702">
    <property type="entry name" value="Hydrolase"/>
    <property type="match status" value="1"/>
</dbReference>
<evidence type="ECO:0000256" key="1">
    <source>
        <dbReference type="ARBA" id="ARBA00001946"/>
    </source>
</evidence>
<dbReference type="Proteomes" id="UP001501442">
    <property type="component" value="Unassembled WGS sequence"/>
</dbReference>
<dbReference type="InterPro" id="IPR023214">
    <property type="entry name" value="HAD_sf"/>
</dbReference>
<keyword evidence="5" id="KW-1185">Reference proteome</keyword>
<dbReference type="Gene3D" id="3.40.50.1000">
    <property type="entry name" value="HAD superfamily/HAD-like"/>
    <property type="match status" value="1"/>
</dbReference>
<reference evidence="5" key="1">
    <citation type="journal article" date="2019" name="Int. J. Syst. Evol. Microbiol.">
        <title>The Global Catalogue of Microorganisms (GCM) 10K type strain sequencing project: providing services to taxonomists for standard genome sequencing and annotation.</title>
        <authorList>
            <consortium name="The Broad Institute Genomics Platform"/>
            <consortium name="The Broad Institute Genome Sequencing Center for Infectious Disease"/>
            <person name="Wu L."/>
            <person name="Ma J."/>
        </authorList>
    </citation>
    <scope>NUCLEOTIDE SEQUENCE [LARGE SCALE GENOMIC DNA]</scope>
    <source>
        <strain evidence="5">JCM 17939</strain>
    </source>
</reference>
<comment type="cofactor">
    <cofactor evidence="1">
        <name>Mg(2+)</name>
        <dbReference type="ChEBI" id="CHEBI:18420"/>
    </cofactor>
</comment>
<keyword evidence="2" id="KW-0378">Hydrolase</keyword>
<dbReference type="NCBIfam" id="TIGR01549">
    <property type="entry name" value="HAD-SF-IA-v1"/>
    <property type="match status" value="1"/>
</dbReference>
<sequence>MRSVRAVLFDLDATLVDYDRAAWAATGLDRHFDLVVISAEVGVAKPDKAIFDLTIRRLGVEPGSVWHVGDNLTTDVAGARNARLGAGVWLNRAGAARGADDPAPGYEIASLRELPALVDQQ</sequence>
<comment type="caution">
    <text evidence="4">The sequence shown here is derived from an EMBL/GenBank/DDBJ whole genome shotgun (WGS) entry which is preliminary data.</text>
</comment>
<protein>
    <recommendedName>
        <fullName evidence="6">Hydrolase</fullName>
    </recommendedName>
</protein>
<evidence type="ECO:0000256" key="3">
    <source>
        <dbReference type="ARBA" id="ARBA00022842"/>
    </source>
</evidence>
<evidence type="ECO:0000256" key="2">
    <source>
        <dbReference type="ARBA" id="ARBA00022801"/>
    </source>
</evidence>
<accession>A0ABP8UPM2</accession>
<dbReference type="SUPFAM" id="SSF56784">
    <property type="entry name" value="HAD-like"/>
    <property type="match status" value="1"/>
</dbReference>
<organism evidence="4 5">
    <name type="scientific">Actinoallomurus vinaceus</name>
    <dbReference type="NCBI Taxonomy" id="1080074"/>
    <lineage>
        <taxon>Bacteria</taxon>
        <taxon>Bacillati</taxon>
        <taxon>Actinomycetota</taxon>
        <taxon>Actinomycetes</taxon>
        <taxon>Streptosporangiales</taxon>
        <taxon>Thermomonosporaceae</taxon>
        <taxon>Actinoallomurus</taxon>
    </lineage>
</organism>
<dbReference type="InterPro" id="IPR006439">
    <property type="entry name" value="HAD-SF_hydro_IA"/>
</dbReference>
<dbReference type="RefSeq" id="WP_345439866.1">
    <property type="nucleotide sequence ID" value="NZ_BAABHK010000018.1"/>
</dbReference>
<dbReference type="PANTHER" id="PTHR46470">
    <property type="entry name" value="N-ACYLNEURAMINATE-9-PHOSPHATASE"/>
    <property type="match status" value="1"/>
</dbReference>
<dbReference type="InterPro" id="IPR036412">
    <property type="entry name" value="HAD-like_sf"/>
</dbReference>
<name>A0ABP8UPM2_9ACTN</name>
<gene>
    <name evidence="4" type="ORF">GCM10023196_088480</name>
</gene>
<keyword evidence="3" id="KW-0460">Magnesium</keyword>
<dbReference type="PANTHER" id="PTHR46470:SF4">
    <property type="entry name" value="5-AMINO-6-(5-PHOSPHO-D-RIBITYLAMINO)URACIL PHOSPHATASE YIGB"/>
    <property type="match status" value="1"/>
</dbReference>
<proteinExistence type="predicted"/>
<dbReference type="EMBL" id="BAABHK010000018">
    <property type="protein sequence ID" value="GAA4636894.1"/>
    <property type="molecule type" value="Genomic_DNA"/>
</dbReference>
<evidence type="ECO:0008006" key="6">
    <source>
        <dbReference type="Google" id="ProtNLM"/>
    </source>
</evidence>
<evidence type="ECO:0000313" key="5">
    <source>
        <dbReference type="Proteomes" id="UP001501442"/>
    </source>
</evidence>